<sequence length="243" mass="25888">MLAFLEGTGCLVPQKEILMTATVRTENDISVVTMDDGKANAISLDMLEAVNACLDEAEKDGKVLVLTGREGKFSAGFDLKFLATSDGDGVRKLVTGGGKLAMRLFTSKMPVVIASTGHSIAMGAFILLGGDTRIGTRGPFKIGANETVNGMTLPGFGLELPRARLNPMYLTEALVQARLYSPDEAVPVGWLDKVVEVDALMDTAMETATALKAIANGAYYRNKMLVRKPAIDAIMPTLEQSTV</sequence>
<dbReference type="PANTHER" id="PTHR11941">
    <property type="entry name" value="ENOYL-COA HYDRATASE-RELATED"/>
    <property type="match status" value="1"/>
</dbReference>
<dbReference type="SUPFAM" id="SSF52096">
    <property type="entry name" value="ClpP/crotonase"/>
    <property type="match status" value="1"/>
</dbReference>
<dbReference type="PANTHER" id="PTHR11941:SF54">
    <property type="entry name" value="ENOYL-COA HYDRATASE, MITOCHONDRIAL"/>
    <property type="match status" value="1"/>
</dbReference>
<dbReference type="AlphaFoldDB" id="A0A059FBT2"/>
<evidence type="ECO:0000313" key="2">
    <source>
        <dbReference type="Proteomes" id="UP000024816"/>
    </source>
</evidence>
<dbReference type="Proteomes" id="UP000024816">
    <property type="component" value="Unassembled WGS sequence"/>
</dbReference>
<dbReference type="STRING" id="1280952.HJA_10870"/>
<dbReference type="GO" id="GO:0016853">
    <property type="term" value="F:isomerase activity"/>
    <property type="evidence" value="ECO:0007669"/>
    <property type="project" value="UniProtKB-KW"/>
</dbReference>
<gene>
    <name evidence="1" type="ORF">HJA_10870</name>
</gene>
<comment type="caution">
    <text evidence="1">The sequence shown here is derived from an EMBL/GenBank/DDBJ whole genome shotgun (WGS) entry which is preliminary data.</text>
</comment>
<dbReference type="Pfam" id="PF00378">
    <property type="entry name" value="ECH_1"/>
    <property type="match status" value="1"/>
</dbReference>
<dbReference type="PATRIC" id="fig|1280952.3.peg.2171"/>
<dbReference type="InterPro" id="IPR029045">
    <property type="entry name" value="ClpP/crotonase-like_dom_sf"/>
</dbReference>
<evidence type="ECO:0000313" key="1">
    <source>
        <dbReference type="EMBL" id="KCZ88079.1"/>
    </source>
</evidence>
<dbReference type="InterPro" id="IPR001753">
    <property type="entry name" value="Enoyl-CoA_hydra/iso"/>
</dbReference>
<organism evidence="1 2">
    <name type="scientific">Hyphomonas jannaschiana VP2</name>
    <dbReference type="NCBI Taxonomy" id="1280952"/>
    <lineage>
        <taxon>Bacteria</taxon>
        <taxon>Pseudomonadati</taxon>
        <taxon>Pseudomonadota</taxon>
        <taxon>Alphaproteobacteria</taxon>
        <taxon>Hyphomonadales</taxon>
        <taxon>Hyphomonadaceae</taxon>
        <taxon>Hyphomonas</taxon>
    </lineage>
</organism>
<dbReference type="eggNOG" id="COG1024">
    <property type="taxonomic scope" value="Bacteria"/>
</dbReference>
<dbReference type="CDD" id="cd06558">
    <property type="entry name" value="crotonase-like"/>
    <property type="match status" value="1"/>
</dbReference>
<reference evidence="1 2" key="1">
    <citation type="journal article" date="2014" name="Antonie Van Leeuwenhoek">
        <title>Hyphomonas beringensis sp. nov. and Hyphomonas chukchiensis sp. nov., isolated from surface seawater of the Bering Sea and Chukchi Sea.</title>
        <authorList>
            <person name="Li C."/>
            <person name="Lai Q."/>
            <person name="Li G."/>
            <person name="Dong C."/>
            <person name="Wang J."/>
            <person name="Liao Y."/>
            <person name="Shao Z."/>
        </authorList>
    </citation>
    <scope>NUCLEOTIDE SEQUENCE [LARGE SCALE GENOMIC DNA]</scope>
    <source>
        <strain evidence="1 2">VP2</strain>
    </source>
</reference>
<keyword evidence="1" id="KW-0413">Isomerase</keyword>
<dbReference type="OrthoDB" id="8640486at2"/>
<dbReference type="Gene3D" id="3.90.226.10">
    <property type="entry name" value="2-enoyl-CoA Hydratase, Chain A, domain 1"/>
    <property type="match status" value="1"/>
</dbReference>
<dbReference type="NCBIfam" id="NF004858">
    <property type="entry name" value="PRK06213.1"/>
    <property type="match status" value="1"/>
</dbReference>
<name>A0A059FBT2_9PROT</name>
<keyword evidence="2" id="KW-1185">Reference proteome</keyword>
<accession>A0A059FBT2</accession>
<protein>
    <submittedName>
        <fullName evidence="1">Enoyl-CoA hydratase/isomerase family protein</fullName>
    </submittedName>
</protein>
<proteinExistence type="predicted"/>
<dbReference type="EMBL" id="ARYJ01000006">
    <property type="protein sequence ID" value="KCZ88079.1"/>
    <property type="molecule type" value="Genomic_DNA"/>
</dbReference>
<dbReference type="GO" id="GO:0006635">
    <property type="term" value="P:fatty acid beta-oxidation"/>
    <property type="evidence" value="ECO:0007669"/>
    <property type="project" value="TreeGrafter"/>
</dbReference>